<accession>A0A3G2UQK5</accession>
<evidence type="ECO:0000313" key="4">
    <source>
        <dbReference type="Proteomes" id="UP000515377"/>
    </source>
</evidence>
<dbReference type="EMBL" id="CP060122">
    <property type="protein sequence ID" value="QNG48596.1"/>
    <property type="molecule type" value="Genomic_DNA"/>
</dbReference>
<name>A0A3G2UQK5_SPHYA</name>
<protein>
    <submittedName>
        <fullName evidence="1">Uncharacterized protein</fullName>
    </submittedName>
</protein>
<evidence type="ECO:0000313" key="3">
    <source>
        <dbReference type="Proteomes" id="UP000280708"/>
    </source>
</evidence>
<proteinExistence type="predicted"/>
<dbReference type="Proteomes" id="UP000515377">
    <property type="component" value="Chromosome"/>
</dbReference>
<evidence type="ECO:0000313" key="2">
    <source>
        <dbReference type="EMBL" id="QNG48596.1"/>
    </source>
</evidence>
<organism evidence="1 3">
    <name type="scientific">Sphingobium yanoikuyae</name>
    <name type="common">Sphingomonas yanoikuyae</name>
    <dbReference type="NCBI Taxonomy" id="13690"/>
    <lineage>
        <taxon>Bacteria</taxon>
        <taxon>Pseudomonadati</taxon>
        <taxon>Pseudomonadota</taxon>
        <taxon>Alphaproteobacteria</taxon>
        <taxon>Sphingomonadales</taxon>
        <taxon>Sphingomonadaceae</taxon>
        <taxon>Sphingobium</taxon>
    </lineage>
</organism>
<dbReference type="RefSeq" id="WP_069335630.1">
    <property type="nucleotide sequence ID" value="NZ_CP033230.1"/>
</dbReference>
<reference evidence="1 3" key="1">
    <citation type="submission" date="2018-10" db="EMBL/GenBank/DDBJ databases">
        <title>Characterization and genome analysis of a novel bacterium Sphingobium yanoikuyae SJTF8 capable of degrading PAHs.</title>
        <authorList>
            <person name="Yin C."/>
            <person name="Xiong W."/>
            <person name="Liang R."/>
        </authorList>
    </citation>
    <scope>NUCLEOTIDE SEQUENCE [LARGE SCALE GENOMIC DNA]</scope>
    <source>
        <strain evidence="1 3">SJTF8</strain>
    </source>
</reference>
<dbReference type="EMBL" id="CP033230">
    <property type="protein sequence ID" value="AYO77323.1"/>
    <property type="molecule type" value="Genomic_DNA"/>
</dbReference>
<dbReference type="Proteomes" id="UP000280708">
    <property type="component" value="Chromosome"/>
</dbReference>
<gene>
    <name evidence="1" type="ORF">EBF16_10790</name>
    <name evidence="2" type="ORF">H3V42_14395</name>
</gene>
<dbReference type="AlphaFoldDB" id="A0A3G2UQK5"/>
<evidence type="ECO:0000313" key="1">
    <source>
        <dbReference type="EMBL" id="AYO77323.1"/>
    </source>
</evidence>
<sequence>MTTSRIDQLIDEVERRFCAPIVDEDAAAGALQALFAHLNESRSRLIVEHGARLDDIQARFRAGPGLFKGDLH</sequence>
<reference evidence="2 4" key="2">
    <citation type="submission" date="2020-07" db="EMBL/GenBank/DDBJ databases">
        <title>Whole genome sequence of Sphingobium yanoikuyae A3.</title>
        <authorList>
            <person name="Han S.-S."/>
        </authorList>
    </citation>
    <scope>NUCLEOTIDE SEQUENCE [LARGE SCALE GENOMIC DNA]</scope>
    <source>
        <strain evidence="2 4">A3</strain>
    </source>
</reference>